<dbReference type="Gene3D" id="1.25.40.10">
    <property type="entry name" value="Tetratricopeptide repeat domain"/>
    <property type="match status" value="1"/>
</dbReference>
<evidence type="ECO:0000256" key="1">
    <source>
        <dbReference type="SAM" id="SignalP"/>
    </source>
</evidence>
<dbReference type="InterPro" id="IPR053185">
    <property type="entry name" value="SET_domain_protein"/>
</dbReference>
<protein>
    <recommendedName>
        <fullName evidence="2">SET domain-containing protein</fullName>
    </recommendedName>
</protein>
<evidence type="ECO:0000313" key="4">
    <source>
        <dbReference type="Proteomes" id="UP001172155"/>
    </source>
</evidence>
<dbReference type="Proteomes" id="UP001172155">
    <property type="component" value="Unassembled WGS sequence"/>
</dbReference>
<gene>
    <name evidence="3" type="ORF">B0T18DRAFT_416914</name>
</gene>
<evidence type="ECO:0000313" key="3">
    <source>
        <dbReference type="EMBL" id="KAK0744242.1"/>
    </source>
</evidence>
<dbReference type="SMART" id="SM00317">
    <property type="entry name" value="SET"/>
    <property type="match status" value="1"/>
</dbReference>
<proteinExistence type="predicted"/>
<feature type="domain" description="SET" evidence="2">
    <location>
        <begin position="141"/>
        <end position="287"/>
    </location>
</feature>
<dbReference type="Pfam" id="PF00856">
    <property type="entry name" value="SET"/>
    <property type="match status" value="1"/>
</dbReference>
<dbReference type="CDD" id="cd20071">
    <property type="entry name" value="SET_SMYD"/>
    <property type="match status" value="1"/>
</dbReference>
<dbReference type="AlphaFoldDB" id="A0AA40K3F4"/>
<feature type="chain" id="PRO_5041233990" description="SET domain-containing protein" evidence="1">
    <location>
        <begin position="29"/>
        <end position="441"/>
    </location>
</feature>
<dbReference type="InterPro" id="IPR011990">
    <property type="entry name" value="TPR-like_helical_dom_sf"/>
</dbReference>
<dbReference type="SUPFAM" id="SSF82199">
    <property type="entry name" value="SET domain"/>
    <property type="match status" value="1"/>
</dbReference>
<keyword evidence="1" id="KW-0732">Signal</keyword>
<evidence type="ECO:0000259" key="2">
    <source>
        <dbReference type="PROSITE" id="PS50280"/>
    </source>
</evidence>
<dbReference type="EMBL" id="JAUKUD010000005">
    <property type="protein sequence ID" value="KAK0744242.1"/>
    <property type="molecule type" value="Genomic_DNA"/>
</dbReference>
<dbReference type="InterPro" id="IPR001214">
    <property type="entry name" value="SET_dom"/>
</dbReference>
<keyword evidence="4" id="KW-1185">Reference proteome</keyword>
<feature type="signal peptide" evidence="1">
    <location>
        <begin position="1"/>
        <end position="28"/>
    </location>
</feature>
<sequence length="441" mass="49179">MARPDQHVGFTPLLLTLLALLMTSPSLASTTSFFTQCPNAPPGPLAKNPITACPLPGLIGVIPELESTTIQWTYPPRCLGPESLKPNGTRHDCLFTSAEFRNGHGISIIGPASITADLIAQGAFIDRPDPPAAVKRQAGKPAYRVVDVPGKGKGVVAARKVKRGEIVMVDFPSVLISTGFIMVTKPHHRRRLMRAAFNQLPEETKEAVYGLRRGAEKHLVDQIVGTNSNGVELGEEEGFVGVFVKVARINHSCRPNAYYRFSQDRLAMEVVSFRAIEEGEEITMSYVPLEMKHDERRHFLEANWGIECSCSLCRANDYDIGEAENKRRLMKEWKETLQAAKRDKFYKDAITIAQDILQVSERADLPPLLPEYHDILAELYSLKGDLPEALRYARMALNEWVRFGSLDYSELEWAREALEEIVEKDAARTRQLLGIQKAKGG</sequence>
<organism evidence="3 4">
    <name type="scientific">Schizothecium vesticola</name>
    <dbReference type="NCBI Taxonomy" id="314040"/>
    <lineage>
        <taxon>Eukaryota</taxon>
        <taxon>Fungi</taxon>
        <taxon>Dikarya</taxon>
        <taxon>Ascomycota</taxon>
        <taxon>Pezizomycotina</taxon>
        <taxon>Sordariomycetes</taxon>
        <taxon>Sordariomycetidae</taxon>
        <taxon>Sordariales</taxon>
        <taxon>Schizotheciaceae</taxon>
        <taxon>Schizothecium</taxon>
    </lineage>
</organism>
<dbReference type="SUPFAM" id="SSF48452">
    <property type="entry name" value="TPR-like"/>
    <property type="match status" value="1"/>
</dbReference>
<reference evidence="3" key="1">
    <citation type="submission" date="2023-06" db="EMBL/GenBank/DDBJ databases">
        <title>Genome-scale phylogeny and comparative genomics of the fungal order Sordariales.</title>
        <authorList>
            <consortium name="Lawrence Berkeley National Laboratory"/>
            <person name="Hensen N."/>
            <person name="Bonometti L."/>
            <person name="Westerberg I."/>
            <person name="Brannstrom I.O."/>
            <person name="Guillou S."/>
            <person name="Cros-Aarteil S."/>
            <person name="Calhoun S."/>
            <person name="Haridas S."/>
            <person name="Kuo A."/>
            <person name="Mondo S."/>
            <person name="Pangilinan J."/>
            <person name="Riley R."/>
            <person name="LaButti K."/>
            <person name="Andreopoulos B."/>
            <person name="Lipzen A."/>
            <person name="Chen C."/>
            <person name="Yanf M."/>
            <person name="Daum C."/>
            <person name="Ng V."/>
            <person name="Clum A."/>
            <person name="Steindorff A."/>
            <person name="Ohm R."/>
            <person name="Martin F."/>
            <person name="Silar P."/>
            <person name="Natvig D."/>
            <person name="Lalanne C."/>
            <person name="Gautier V."/>
            <person name="Ament-velasquez S.L."/>
            <person name="Kruys A."/>
            <person name="Hutchinson M.I."/>
            <person name="Powell A.J."/>
            <person name="Barry K."/>
            <person name="Miller A.N."/>
            <person name="Grigoriev I.V."/>
            <person name="Debuchy R."/>
            <person name="Gladieux P."/>
            <person name="Thoren M.H."/>
            <person name="Johannesson H."/>
        </authorList>
    </citation>
    <scope>NUCLEOTIDE SEQUENCE</scope>
    <source>
        <strain evidence="3">SMH3187-1</strain>
    </source>
</reference>
<dbReference type="PANTHER" id="PTHR47332">
    <property type="entry name" value="SET DOMAIN-CONTAINING PROTEIN 5"/>
    <property type="match status" value="1"/>
</dbReference>
<comment type="caution">
    <text evidence="3">The sequence shown here is derived from an EMBL/GenBank/DDBJ whole genome shotgun (WGS) entry which is preliminary data.</text>
</comment>
<accession>A0AA40K3F4</accession>
<dbReference type="InterPro" id="IPR046341">
    <property type="entry name" value="SET_dom_sf"/>
</dbReference>
<name>A0AA40K3F4_9PEZI</name>
<dbReference type="PANTHER" id="PTHR47332:SF6">
    <property type="entry name" value="SET DOMAIN-CONTAINING PROTEIN"/>
    <property type="match status" value="1"/>
</dbReference>
<dbReference type="Gene3D" id="2.170.270.10">
    <property type="entry name" value="SET domain"/>
    <property type="match status" value="1"/>
</dbReference>
<dbReference type="PROSITE" id="PS50280">
    <property type="entry name" value="SET"/>
    <property type="match status" value="1"/>
</dbReference>